<dbReference type="EMBL" id="JAGSXH010000030">
    <property type="protein sequence ID" value="MBS2963598.1"/>
    <property type="molecule type" value="Genomic_DNA"/>
</dbReference>
<dbReference type="SMART" id="SM00228">
    <property type="entry name" value="PDZ"/>
    <property type="match status" value="1"/>
</dbReference>
<evidence type="ECO:0000259" key="3">
    <source>
        <dbReference type="PROSITE" id="PS50106"/>
    </source>
</evidence>
<feature type="domain" description="PDZ" evidence="3">
    <location>
        <begin position="257"/>
        <end position="318"/>
    </location>
</feature>
<dbReference type="Gene3D" id="2.30.42.10">
    <property type="match status" value="1"/>
</dbReference>
<dbReference type="AlphaFoldDB" id="A0A8J7WJT7"/>
<dbReference type="RefSeq" id="WP_211467443.1">
    <property type="nucleotide sequence ID" value="NZ_JAGSXH010000030.1"/>
</dbReference>
<evidence type="ECO:0000313" key="4">
    <source>
        <dbReference type="EMBL" id="MBS2963598.1"/>
    </source>
</evidence>
<dbReference type="GO" id="GO:0004252">
    <property type="term" value="F:serine-type endopeptidase activity"/>
    <property type="evidence" value="ECO:0007669"/>
    <property type="project" value="InterPro"/>
</dbReference>
<dbReference type="Pfam" id="PF13180">
    <property type="entry name" value="PDZ_2"/>
    <property type="match status" value="1"/>
</dbReference>
<dbReference type="PANTHER" id="PTHR43343">
    <property type="entry name" value="PEPTIDASE S12"/>
    <property type="match status" value="1"/>
</dbReference>
<comment type="caution">
    <text evidence="4">The sequence shown here is derived from an EMBL/GenBank/DDBJ whole genome shotgun (WGS) entry which is preliminary data.</text>
</comment>
<dbReference type="GO" id="GO:0006508">
    <property type="term" value="P:proteolysis"/>
    <property type="evidence" value="ECO:0007669"/>
    <property type="project" value="UniProtKB-KW"/>
</dbReference>
<keyword evidence="5" id="KW-1185">Reference proteome</keyword>
<dbReference type="Proteomes" id="UP000677913">
    <property type="component" value="Unassembled WGS sequence"/>
</dbReference>
<name>A0A8J7WJT7_9ACTN</name>
<dbReference type="SUPFAM" id="SSF50494">
    <property type="entry name" value="Trypsin-like serine proteases"/>
    <property type="match status" value="1"/>
</dbReference>
<reference evidence="4" key="1">
    <citation type="submission" date="2021-04" db="EMBL/GenBank/DDBJ databases">
        <title>Genome based classification of Actinospica acidithermotolerans sp. nov., an actinobacterium isolated from an Indonesian hot spring.</title>
        <authorList>
            <person name="Kusuma A.B."/>
            <person name="Putra K.E."/>
            <person name="Nafisah S."/>
            <person name="Loh J."/>
            <person name="Nouioui I."/>
            <person name="Goodfellow M."/>
        </authorList>
    </citation>
    <scope>NUCLEOTIDE SEQUENCE</scope>
    <source>
        <strain evidence="4">DSM 45618</strain>
    </source>
</reference>
<evidence type="ECO:0000256" key="2">
    <source>
        <dbReference type="ARBA" id="ARBA00022801"/>
    </source>
</evidence>
<dbReference type="InterPro" id="IPR001940">
    <property type="entry name" value="Peptidase_S1C"/>
</dbReference>
<dbReference type="Gene3D" id="2.40.10.120">
    <property type="match status" value="1"/>
</dbReference>
<proteinExistence type="predicted"/>
<evidence type="ECO:0000313" key="5">
    <source>
        <dbReference type="Proteomes" id="UP000677913"/>
    </source>
</evidence>
<dbReference type="PROSITE" id="PS51257">
    <property type="entry name" value="PROKAR_LIPOPROTEIN"/>
    <property type="match status" value="1"/>
</dbReference>
<gene>
    <name evidence="4" type="ORF">KGA66_11105</name>
</gene>
<dbReference type="Pfam" id="PF13365">
    <property type="entry name" value="Trypsin_2"/>
    <property type="match status" value="1"/>
</dbReference>
<dbReference type="InterPro" id="IPR036034">
    <property type="entry name" value="PDZ_sf"/>
</dbReference>
<dbReference type="PROSITE" id="PS50106">
    <property type="entry name" value="PDZ"/>
    <property type="match status" value="1"/>
</dbReference>
<dbReference type="InterPro" id="IPR051201">
    <property type="entry name" value="Chloro_Bact_Ser_Proteases"/>
</dbReference>
<sequence length="359" mass="34860">MRIRSVVVLILVFGTLAACVSVRQGGGGFGGPGGSSGPGGASGAPGSASFASVQPDLVFVDSTLGEQSEQAAGTGVVLTSSGEVLTNNHVIEGATNVQVTDAGTGHTYTATVAGYDRSRDVALLRLQGARNLPTATLDTSAQPSIGDRVASVGNAGGTGSLAVAPGTITALNQSITASDQSSGSAEQLTGLIQVRAQVRPGDSGGPLVNSAGRVIGITTAAGSTYQFHSRGGTTAGFAIPIGTAPGIGRQIAAGRASQTVHVGPTGQLGLEITGTSAGMDSAGGGAAVAGVLPGEPAQAAGLAEGDVITSLDAAPVDSPTTLIALIDRDRPGQSVEIGWTDGTGRSRTATVTLAVGPAG</sequence>
<keyword evidence="1" id="KW-0645">Protease</keyword>
<accession>A0A8J7WJT7</accession>
<evidence type="ECO:0000256" key="1">
    <source>
        <dbReference type="ARBA" id="ARBA00022670"/>
    </source>
</evidence>
<dbReference type="PANTHER" id="PTHR43343:SF3">
    <property type="entry name" value="PROTEASE DO-LIKE 8, CHLOROPLASTIC"/>
    <property type="match status" value="1"/>
</dbReference>
<dbReference type="PRINTS" id="PR00834">
    <property type="entry name" value="PROTEASES2C"/>
</dbReference>
<protein>
    <submittedName>
        <fullName evidence="4">Trypsin-like peptidase domain-containing protein</fullName>
    </submittedName>
</protein>
<keyword evidence="2" id="KW-0378">Hydrolase</keyword>
<dbReference type="SUPFAM" id="SSF50156">
    <property type="entry name" value="PDZ domain-like"/>
    <property type="match status" value="1"/>
</dbReference>
<organism evidence="4 5">
    <name type="scientific">Actinocrinis puniceicyclus</name>
    <dbReference type="NCBI Taxonomy" id="977794"/>
    <lineage>
        <taxon>Bacteria</taxon>
        <taxon>Bacillati</taxon>
        <taxon>Actinomycetota</taxon>
        <taxon>Actinomycetes</taxon>
        <taxon>Catenulisporales</taxon>
        <taxon>Actinospicaceae</taxon>
        <taxon>Actinocrinis</taxon>
    </lineage>
</organism>
<dbReference type="InterPro" id="IPR009003">
    <property type="entry name" value="Peptidase_S1_PA"/>
</dbReference>
<dbReference type="InterPro" id="IPR001478">
    <property type="entry name" value="PDZ"/>
</dbReference>